<protein>
    <submittedName>
        <fullName evidence="9">Succinate dehydrogenase cytochrome b subunit</fullName>
    </submittedName>
</protein>
<feature type="transmembrane region" description="Helical" evidence="8">
    <location>
        <begin position="28"/>
        <end position="47"/>
    </location>
</feature>
<dbReference type="InterPro" id="IPR011138">
    <property type="entry name" value="Cytochrome_b-558"/>
</dbReference>
<keyword evidence="2" id="KW-0349">Heme</keyword>
<evidence type="ECO:0000256" key="6">
    <source>
        <dbReference type="ARBA" id="ARBA00023004"/>
    </source>
</evidence>
<dbReference type="Gene3D" id="1.20.1300.10">
    <property type="entry name" value="Fumarate reductase/succinate dehydrogenase, transmembrane subunit"/>
    <property type="match status" value="1"/>
</dbReference>
<dbReference type="NCBIfam" id="TIGR02046">
    <property type="entry name" value="sdhC_b558_fam"/>
    <property type="match status" value="1"/>
</dbReference>
<dbReference type="InterPro" id="IPR034804">
    <property type="entry name" value="SQR/QFR_C/D"/>
</dbReference>
<feature type="transmembrane region" description="Helical" evidence="8">
    <location>
        <begin position="222"/>
        <end position="246"/>
    </location>
</feature>
<evidence type="ECO:0000313" key="9">
    <source>
        <dbReference type="EMBL" id="BAN01061.1"/>
    </source>
</evidence>
<dbReference type="GO" id="GO:0046872">
    <property type="term" value="F:metal ion binding"/>
    <property type="evidence" value="ECO:0007669"/>
    <property type="project" value="UniProtKB-KW"/>
</dbReference>
<dbReference type="CDD" id="cd03498">
    <property type="entry name" value="SQR_TypeB_2_TM"/>
    <property type="match status" value="1"/>
</dbReference>
<accession>A0A6C7E2N7</accession>
<gene>
    <name evidence="9" type="primary">sdhC</name>
    <name evidence="9" type="ORF">YM304_07470</name>
</gene>
<evidence type="ECO:0000256" key="8">
    <source>
        <dbReference type="SAM" id="Phobius"/>
    </source>
</evidence>
<dbReference type="InterPro" id="IPR000701">
    <property type="entry name" value="SuccDH_FuR_B_TM-su"/>
</dbReference>
<dbReference type="Proteomes" id="UP000011863">
    <property type="component" value="Chromosome"/>
</dbReference>
<keyword evidence="6" id="KW-0408">Iron</keyword>
<keyword evidence="5 8" id="KW-1133">Transmembrane helix</keyword>
<name>A0A6C7E2N7_ILUCY</name>
<evidence type="ECO:0000256" key="2">
    <source>
        <dbReference type="ARBA" id="ARBA00022617"/>
    </source>
</evidence>
<proteinExistence type="predicted"/>
<reference evidence="9 10" key="1">
    <citation type="journal article" date="2013" name="Int. J. Syst. Evol. Microbiol.">
        <title>Ilumatobacter nonamiense sp. nov. and Ilumatobacter coccineum sp. nov., isolated from seashore sand.</title>
        <authorList>
            <person name="Matsumoto A."/>
            <person name="Kasai H."/>
            <person name="Matsuo Y."/>
            <person name="Shizuri Y."/>
            <person name="Ichikawa N."/>
            <person name="Fujita N."/>
            <person name="Omura S."/>
            <person name="Takahashi Y."/>
        </authorList>
    </citation>
    <scope>NUCLEOTIDE SEQUENCE [LARGE SCALE GENOMIC DNA]</scope>
    <source>
        <strain evidence="10">NBRC 103263 / KCTC 29153 / YM16-304</strain>
    </source>
</reference>
<organism evidence="9 10">
    <name type="scientific">Ilumatobacter coccineus (strain NBRC 103263 / KCTC 29153 / YM16-304)</name>
    <dbReference type="NCBI Taxonomy" id="1313172"/>
    <lineage>
        <taxon>Bacteria</taxon>
        <taxon>Bacillati</taxon>
        <taxon>Actinomycetota</taxon>
        <taxon>Acidimicrobiia</taxon>
        <taxon>Acidimicrobiales</taxon>
        <taxon>Ilumatobacteraceae</taxon>
        <taxon>Ilumatobacter</taxon>
    </lineage>
</organism>
<evidence type="ECO:0000256" key="1">
    <source>
        <dbReference type="ARBA" id="ARBA00004370"/>
    </source>
</evidence>
<keyword evidence="7 8" id="KW-0472">Membrane</keyword>
<dbReference type="SUPFAM" id="SSF81343">
    <property type="entry name" value="Fumarate reductase respiratory complex transmembrane subunits"/>
    <property type="match status" value="1"/>
</dbReference>
<evidence type="ECO:0000313" key="10">
    <source>
        <dbReference type="Proteomes" id="UP000011863"/>
    </source>
</evidence>
<feature type="transmembrane region" description="Helical" evidence="8">
    <location>
        <begin position="86"/>
        <end position="110"/>
    </location>
</feature>
<keyword evidence="3 8" id="KW-0812">Transmembrane</keyword>
<keyword evidence="4" id="KW-0479">Metal-binding</keyword>
<comment type="subcellular location">
    <subcellularLocation>
        <location evidence="1">Membrane</location>
    </subcellularLocation>
</comment>
<feature type="transmembrane region" description="Helical" evidence="8">
    <location>
        <begin position="180"/>
        <end position="202"/>
    </location>
</feature>
<evidence type="ECO:0000256" key="7">
    <source>
        <dbReference type="ARBA" id="ARBA00023136"/>
    </source>
</evidence>
<dbReference type="EMBL" id="AP012057">
    <property type="protein sequence ID" value="BAN01061.1"/>
    <property type="molecule type" value="Genomic_DNA"/>
</dbReference>
<evidence type="ECO:0000256" key="3">
    <source>
        <dbReference type="ARBA" id="ARBA00022692"/>
    </source>
</evidence>
<sequence length="263" mass="28746">MTGTAVKEPAKKKPFVLDLYATAVGKKYVMAVTGLIGIGFVITHMIGNLKMYLGVIDEGNGERAYDIDIYGEFLRELAVPLLPRTYVLWGLRIVLIAAVALHIHAAAGLTKMNHEARSVKYQSARDYQVANFASRSMRWTGSIVSIFIVWHLADLTWGFVHPDHVVGAAYYNISESLSRIPVAILYIVGNVALGIHLFHGVWSLFQSLGWNNPKFNAWRRNIAIGTAALIVAGNVSFPVAVMAGVVEYDPAAVTHPVGEEAGE</sequence>
<keyword evidence="10" id="KW-1185">Reference proteome</keyword>
<dbReference type="KEGG" id="aym:YM304_07470"/>
<evidence type="ECO:0000256" key="4">
    <source>
        <dbReference type="ARBA" id="ARBA00022723"/>
    </source>
</evidence>
<dbReference type="AlphaFoldDB" id="A0A6C7E2N7"/>
<dbReference type="GO" id="GO:0016020">
    <property type="term" value="C:membrane"/>
    <property type="evidence" value="ECO:0007669"/>
    <property type="project" value="UniProtKB-SubCell"/>
</dbReference>
<dbReference type="Pfam" id="PF01127">
    <property type="entry name" value="Sdh_cyt"/>
    <property type="match status" value="1"/>
</dbReference>
<feature type="transmembrane region" description="Helical" evidence="8">
    <location>
        <begin position="139"/>
        <end position="160"/>
    </location>
</feature>
<evidence type="ECO:0000256" key="5">
    <source>
        <dbReference type="ARBA" id="ARBA00022989"/>
    </source>
</evidence>